<comment type="catalytic activity">
    <reaction evidence="8">
        <text>CMP + ATP = CDP + ADP</text>
        <dbReference type="Rhea" id="RHEA:11600"/>
        <dbReference type="ChEBI" id="CHEBI:30616"/>
        <dbReference type="ChEBI" id="CHEBI:58069"/>
        <dbReference type="ChEBI" id="CHEBI:60377"/>
        <dbReference type="ChEBI" id="CHEBI:456216"/>
        <dbReference type="EC" id="2.7.4.25"/>
    </reaction>
</comment>
<dbReference type="Pfam" id="PF02224">
    <property type="entry name" value="Cytidylate_kin"/>
    <property type="match status" value="1"/>
</dbReference>
<gene>
    <name evidence="10" type="ORF">MGWOODY_Clf1278</name>
</gene>
<dbReference type="Gene3D" id="3.40.50.300">
    <property type="entry name" value="P-loop containing nucleotide triphosphate hydrolases"/>
    <property type="match status" value="1"/>
</dbReference>
<dbReference type="GO" id="GO:0036430">
    <property type="term" value="F:CMP kinase activity"/>
    <property type="evidence" value="ECO:0007669"/>
    <property type="project" value="RHEA"/>
</dbReference>
<evidence type="ECO:0000256" key="5">
    <source>
        <dbReference type="ARBA" id="ARBA00022777"/>
    </source>
</evidence>
<protein>
    <recommendedName>
        <fullName evidence="2">(d)CMP kinase</fullName>
        <ecNumber evidence="2">2.7.4.25</ecNumber>
    </recommendedName>
</protein>
<evidence type="ECO:0000256" key="8">
    <source>
        <dbReference type="ARBA" id="ARBA00048478"/>
    </source>
</evidence>
<evidence type="ECO:0000256" key="3">
    <source>
        <dbReference type="ARBA" id="ARBA00022679"/>
    </source>
</evidence>
<dbReference type="SUPFAM" id="SSF52540">
    <property type="entry name" value="P-loop containing nucleoside triphosphate hydrolases"/>
    <property type="match status" value="1"/>
</dbReference>
<evidence type="ECO:0000256" key="7">
    <source>
        <dbReference type="ARBA" id="ARBA00047615"/>
    </source>
</evidence>
<dbReference type="NCBIfam" id="TIGR00017">
    <property type="entry name" value="cmk"/>
    <property type="match status" value="1"/>
</dbReference>
<keyword evidence="6" id="KW-0067">ATP-binding</keyword>
<evidence type="ECO:0000259" key="9">
    <source>
        <dbReference type="Pfam" id="PF02224"/>
    </source>
</evidence>
<dbReference type="GO" id="GO:0036431">
    <property type="term" value="F:dCMP kinase activity"/>
    <property type="evidence" value="ECO:0007669"/>
    <property type="project" value="InterPro"/>
</dbReference>
<evidence type="ECO:0000256" key="1">
    <source>
        <dbReference type="ARBA" id="ARBA00009427"/>
    </source>
</evidence>
<dbReference type="InterPro" id="IPR003136">
    <property type="entry name" value="Cytidylate_kin"/>
</dbReference>
<comment type="similarity">
    <text evidence="1">Belongs to the cytidylate kinase family. Type 1 subfamily.</text>
</comment>
<proteinExistence type="inferred from homology"/>
<evidence type="ECO:0000256" key="6">
    <source>
        <dbReference type="ARBA" id="ARBA00022840"/>
    </source>
</evidence>
<feature type="domain" description="Cytidylate kinase" evidence="9">
    <location>
        <begin position="28"/>
        <end position="237"/>
    </location>
</feature>
<evidence type="ECO:0000313" key="10">
    <source>
        <dbReference type="EMBL" id="CUV02661.1"/>
    </source>
</evidence>
<evidence type="ECO:0000256" key="4">
    <source>
        <dbReference type="ARBA" id="ARBA00022741"/>
    </source>
</evidence>
<keyword evidence="3 10" id="KW-0808">Transferase</keyword>
<evidence type="ECO:0000256" key="2">
    <source>
        <dbReference type="ARBA" id="ARBA00012906"/>
    </source>
</evidence>
<dbReference type="EC" id="2.7.4.25" evidence="2"/>
<dbReference type="AlphaFoldDB" id="A0A160V9A6"/>
<keyword evidence="4" id="KW-0547">Nucleotide-binding</keyword>
<name>A0A160V9A6_9ZZZZ</name>
<sequence>MPVSSSHTFEARTSTNQRERLTREISVIAIDGPVAAGKTVVGRELARALGFGYLDTGIMYRAITWLALNHGITVDDETSLGELARSYPLGLMGEDCNQVLVDGHTLGPELRDSTVDRNVSIISKAPMVRRELVAQQRTTAAQGKIVMIGRDIGTVVLPDADLKVYLTASPEKRAQRRWQEMQDRGEAVELLTVLSETIARDEIDSGRDDSPLKPADDAWELNTDGLDIQQVVQKIVDRTISAK</sequence>
<keyword evidence="5 10" id="KW-0418">Kinase</keyword>
<dbReference type="GO" id="GO:0005524">
    <property type="term" value="F:ATP binding"/>
    <property type="evidence" value="ECO:0007669"/>
    <property type="project" value="UniProtKB-KW"/>
</dbReference>
<dbReference type="InterPro" id="IPR011994">
    <property type="entry name" value="Cytidylate_kinase_dom"/>
</dbReference>
<organism evidence="10">
    <name type="scientific">hydrothermal vent metagenome</name>
    <dbReference type="NCBI Taxonomy" id="652676"/>
    <lineage>
        <taxon>unclassified sequences</taxon>
        <taxon>metagenomes</taxon>
        <taxon>ecological metagenomes</taxon>
    </lineage>
</organism>
<comment type="catalytic activity">
    <reaction evidence="7">
        <text>dCMP + ATP = dCDP + ADP</text>
        <dbReference type="Rhea" id="RHEA:25094"/>
        <dbReference type="ChEBI" id="CHEBI:30616"/>
        <dbReference type="ChEBI" id="CHEBI:57566"/>
        <dbReference type="ChEBI" id="CHEBI:58593"/>
        <dbReference type="ChEBI" id="CHEBI:456216"/>
        <dbReference type="EC" id="2.7.4.25"/>
    </reaction>
</comment>
<dbReference type="HAMAP" id="MF_00238">
    <property type="entry name" value="Cytidyl_kinase_type1"/>
    <property type="match status" value="1"/>
</dbReference>
<accession>A0A160V9A6</accession>
<dbReference type="CDD" id="cd02020">
    <property type="entry name" value="CMPK"/>
    <property type="match status" value="1"/>
</dbReference>
<reference evidence="10" key="1">
    <citation type="submission" date="2015-10" db="EMBL/GenBank/DDBJ databases">
        <authorList>
            <person name="Gilbert D.G."/>
        </authorList>
    </citation>
    <scope>NUCLEOTIDE SEQUENCE</scope>
</reference>
<dbReference type="EMBL" id="FAXA01000282">
    <property type="protein sequence ID" value="CUV02661.1"/>
    <property type="molecule type" value="Genomic_DNA"/>
</dbReference>
<dbReference type="InterPro" id="IPR027417">
    <property type="entry name" value="P-loop_NTPase"/>
</dbReference>